<name>A0A2P6PCK2_ROSCH</name>
<dbReference type="Proteomes" id="UP000238479">
    <property type="component" value="Chromosome 7"/>
</dbReference>
<keyword evidence="2" id="KW-1185">Reference proteome</keyword>
<accession>A0A2P6PCK2</accession>
<protein>
    <submittedName>
        <fullName evidence="1">Uncharacterized protein</fullName>
    </submittedName>
</protein>
<dbReference type="Gramene" id="PRQ19657">
    <property type="protein sequence ID" value="PRQ19657"/>
    <property type="gene ID" value="RchiOBHm_Chr7g0219631"/>
</dbReference>
<dbReference type="EMBL" id="PDCK01000045">
    <property type="protein sequence ID" value="PRQ19657.1"/>
    <property type="molecule type" value="Genomic_DNA"/>
</dbReference>
<evidence type="ECO:0000313" key="2">
    <source>
        <dbReference type="Proteomes" id="UP000238479"/>
    </source>
</evidence>
<sequence length="49" mass="5582">MIIVTQLNMSKVACVCVCIPMQMKCKPNEIMALVTKFKFPPPQHYKQIG</sequence>
<evidence type="ECO:0000313" key="1">
    <source>
        <dbReference type="EMBL" id="PRQ19657.1"/>
    </source>
</evidence>
<gene>
    <name evidence="1" type="ORF">RchiOBHm_Chr7g0219631</name>
</gene>
<comment type="caution">
    <text evidence="1">The sequence shown here is derived from an EMBL/GenBank/DDBJ whole genome shotgun (WGS) entry which is preliminary data.</text>
</comment>
<proteinExistence type="predicted"/>
<organism evidence="1 2">
    <name type="scientific">Rosa chinensis</name>
    <name type="common">China rose</name>
    <dbReference type="NCBI Taxonomy" id="74649"/>
    <lineage>
        <taxon>Eukaryota</taxon>
        <taxon>Viridiplantae</taxon>
        <taxon>Streptophyta</taxon>
        <taxon>Embryophyta</taxon>
        <taxon>Tracheophyta</taxon>
        <taxon>Spermatophyta</taxon>
        <taxon>Magnoliopsida</taxon>
        <taxon>eudicotyledons</taxon>
        <taxon>Gunneridae</taxon>
        <taxon>Pentapetalae</taxon>
        <taxon>rosids</taxon>
        <taxon>fabids</taxon>
        <taxon>Rosales</taxon>
        <taxon>Rosaceae</taxon>
        <taxon>Rosoideae</taxon>
        <taxon>Rosoideae incertae sedis</taxon>
        <taxon>Rosa</taxon>
    </lineage>
</organism>
<reference evidence="1 2" key="1">
    <citation type="journal article" date="2018" name="Nat. Genet.">
        <title>The Rosa genome provides new insights in the design of modern roses.</title>
        <authorList>
            <person name="Bendahmane M."/>
        </authorList>
    </citation>
    <scope>NUCLEOTIDE SEQUENCE [LARGE SCALE GENOMIC DNA]</scope>
    <source>
        <strain evidence="2">cv. Old Blush</strain>
    </source>
</reference>
<dbReference type="AlphaFoldDB" id="A0A2P6PCK2"/>